<dbReference type="AlphaFoldDB" id="A0A1I5BJM3"/>
<protein>
    <submittedName>
        <fullName evidence="2">Tetratricopeptide repeat-containing protein</fullName>
    </submittedName>
</protein>
<dbReference type="SUPFAM" id="SSF48452">
    <property type="entry name" value="TPR-like"/>
    <property type="match status" value="1"/>
</dbReference>
<dbReference type="InterPro" id="IPR019734">
    <property type="entry name" value="TPR_rpt"/>
</dbReference>
<evidence type="ECO:0000313" key="2">
    <source>
        <dbReference type="EMBL" id="SFN74945.1"/>
    </source>
</evidence>
<name>A0A1I5BJM3_9FLAO</name>
<dbReference type="Proteomes" id="UP000198705">
    <property type="component" value="Unassembled WGS sequence"/>
</dbReference>
<gene>
    <name evidence="2" type="ORF">SAMN04487989_103178</name>
</gene>
<dbReference type="RefSeq" id="WP_245758222.1">
    <property type="nucleotide sequence ID" value="NZ_FOVN01000003.1"/>
</dbReference>
<dbReference type="SUPFAM" id="SSF81901">
    <property type="entry name" value="HCP-like"/>
    <property type="match status" value="1"/>
</dbReference>
<dbReference type="Pfam" id="PF13181">
    <property type="entry name" value="TPR_8"/>
    <property type="match status" value="2"/>
</dbReference>
<feature type="repeat" description="TPR" evidence="1">
    <location>
        <begin position="214"/>
        <end position="247"/>
    </location>
</feature>
<dbReference type="InterPro" id="IPR011990">
    <property type="entry name" value="TPR-like_helical_dom_sf"/>
</dbReference>
<accession>A0A1I5BJM3</accession>
<proteinExistence type="predicted"/>
<evidence type="ECO:0000313" key="3">
    <source>
        <dbReference type="Proteomes" id="UP000198705"/>
    </source>
</evidence>
<dbReference type="PROSITE" id="PS51257">
    <property type="entry name" value="PROKAR_LIPOPROTEIN"/>
    <property type="match status" value="1"/>
</dbReference>
<dbReference type="SMART" id="SM00028">
    <property type="entry name" value="TPR"/>
    <property type="match status" value="2"/>
</dbReference>
<organism evidence="2 3">
    <name type="scientific">Bizionia echini</name>
    <dbReference type="NCBI Taxonomy" id="649333"/>
    <lineage>
        <taxon>Bacteria</taxon>
        <taxon>Pseudomonadati</taxon>
        <taxon>Bacteroidota</taxon>
        <taxon>Flavobacteriia</taxon>
        <taxon>Flavobacteriales</taxon>
        <taxon>Flavobacteriaceae</taxon>
        <taxon>Bizionia</taxon>
    </lineage>
</organism>
<dbReference type="Gene3D" id="1.25.40.10">
    <property type="entry name" value="Tetratricopeptide repeat domain"/>
    <property type="match status" value="2"/>
</dbReference>
<dbReference type="PROSITE" id="PS50005">
    <property type="entry name" value="TPR"/>
    <property type="match status" value="1"/>
</dbReference>
<dbReference type="EMBL" id="FOVN01000003">
    <property type="protein sequence ID" value="SFN74945.1"/>
    <property type="molecule type" value="Genomic_DNA"/>
</dbReference>
<dbReference type="STRING" id="649333.SAMN04487989_103178"/>
<reference evidence="3" key="1">
    <citation type="submission" date="2016-10" db="EMBL/GenBank/DDBJ databases">
        <authorList>
            <person name="Varghese N."/>
            <person name="Submissions S."/>
        </authorList>
    </citation>
    <scope>NUCLEOTIDE SEQUENCE [LARGE SCALE GENOMIC DNA]</scope>
    <source>
        <strain evidence="3">DSM 23925</strain>
    </source>
</reference>
<evidence type="ECO:0000256" key="1">
    <source>
        <dbReference type="PROSITE-ProRule" id="PRU00339"/>
    </source>
</evidence>
<keyword evidence="3" id="KW-1185">Reference proteome</keyword>
<sequence length="431" mass="49377">MKTLKHAIGLLVCMLIITGCENQPTAITDKSDYNNYLELVANEALQQAETDLQFWEKKLEKEPSQYPYVAKIAASHSRLFKITGKVSHLKAAEKNLLVVNERTKYNHVGYLRALSRNYISQHRFRDAKALLEKAKSNGENIEATYKMLFDVELELGDVVLAKTYLERIKNLSDFDYLIRLSKWSDHQGNLDAAIKYMEQATTIAENSNINSSKEWAYTNLADFYGHAGNIEQSYNYYLKALAINPNDAYAKKGIAWIVYSYEKNPNEATRILNSITDKYQVPDLYLLKAEIAEFMKNEQAKEAHINRYLELVSNESYGDMYNVYNVELFLDTENKQDDALLLAKKEIQNRPTAQSYDLLAWSYYKKGNVKKALSIMEEFVIGNTFEPLVMYHLASIYKANGLTEKANKLKPELLASSFELGPVLAQKISHI</sequence>
<keyword evidence="1" id="KW-0802">TPR repeat</keyword>